<reference evidence="3" key="1">
    <citation type="submission" date="2022-03" db="EMBL/GenBank/DDBJ databases">
        <authorList>
            <person name="Tunstrom K."/>
        </authorList>
    </citation>
    <scope>NUCLEOTIDE SEQUENCE</scope>
</reference>
<dbReference type="SUPFAM" id="SSF53098">
    <property type="entry name" value="Ribonuclease H-like"/>
    <property type="match status" value="1"/>
</dbReference>
<dbReference type="AlphaFoldDB" id="A0AAU9TL43"/>
<dbReference type="PROSITE" id="PS50878">
    <property type="entry name" value="RT_POL"/>
    <property type="match status" value="1"/>
</dbReference>
<dbReference type="CDD" id="cd09276">
    <property type="entry name" value="Rnase_HI_RT_non_LTR"/>
    <property type="match status" value="1"/>
</dbReference>
<dbReference type="GO" id="GO:0042575">
    <property type="term" value="C:DNA polymerase complex"/>
    <property type="evidence" value="ECO:0007669"/>
    <property type="project" value="UniProtKB-ARBA"/>
</dbReference>
<evidence type="ECO:0000259" key="2">
    <source>
        <dbReference type="PROSITE" id="PS50879"/>
    </source>
</evidence>
<dbReference type="GO" id="GO:0071897">
    <property type="term" value="P:DNA biosynthetic process"/>
    <property type="evidence" value="ECO:0007669"/>
    <property type="project" value="UniProtKB-ARBA"/>
</dbReference>
<evidence type="ECO:0000259" key="1">
    <source>
        <dbReference type="PROSITE" id="PS50878"/>
    </source>
</evidence>
<dbReference type="SUPFAM" id="SSF56219">
    <property type="entry name" value="DNase I-like"/>
    <property type="match status" value="1"/>
</dbReference>
<dbReference type="InterPro" id="IPR000477">
    <property type="entry name" value="RT_dom"/>
</dbReference>
<dbReference type="Pfam" id="PF14529">
    <property type="entry name" value="Exo_endo_phos_2"/>
    <property type="match status" value="1"/>
</dbReference>
<dbReference type="Pfam" id="PF00078">
    <property type="entry name" value="RVT_1"/>
    <property type="match status" value="1"/>
</dbReference>
<evidence type="ECO:0008006" key="5">
    <source>
        <dbReference type="Google" id="ProtNLM"/>
    </source>
</evidence>
<dbReference type="GO" id="GO:0004523">
    <property type="term" value="F:RNA-DNA hybrid ribonuclease activity"/>
    <property type="evidence" value="ECO:0007669"/>
    <property type="project" value="InterPro"/>
</dbReference>
<dbReference type="InterPro" id="IPR012337">
    <property type="entry name" value="RNaseH-like_sf"/>
</dbReference>
<dbReference type="InterPro" id="IPR005135">
    <property type="entry name" value="Endo/exonuclease/phosphatase"/>
</dbReference>
<dbReference type="PANTHER" id="PTHR33481:SF1">
    <property type="entry name" value="ENDONUCLEASE_EXONUCLEASE_PHOSPHATASE DOMAIN-CONTAINING PROTEIN-RELATED"/>
    <property type="match status" value="1"/>
</dbReference>
<dbReference type="InterPro" id="IPR043502">
    <property type="entry name" value="DNA/RNA_pol_sf"/>
</dbReference>
<keyword evidence="4" id="KW-1185">Reference proteome</keyword>
<dbReference type="Gene3D" id="3.30.420.10">
    <property type="entry name" value="Ribonuclease H-like superfamily/Ribonuclease H"/>
    <property type="match status" value="1"/>
</dbReference>
<name>A0AAU9TL43_EUPED</name>
<dbReference type="PANTHER" id="PTHR33481">
    <property type="entry name" value="REVERSE TRANSCRIPTASE"/>
    <property type="match status" value="1"/>
</dbReference>
<proteinExistence type="predicted"/>
<dbReference type="InterPro" id="IPR002156">
    <property type="entry name" value="RNaseH_domain"/>
</dbReference>
<dbReference type="CDD" id="cd01650">
    <property type="entry name" value="RT_nLTR_like"/>
    <property type="match status" value="1"/>
</dbReference>
<dbReference type="Pfam" id="PF00075">
    <property type="entry name" value="RNase_H"/>
    <property type="match status" value="1"/>
</dbReference>
<comment type="caution">
    <text evidence="3">The sequence shown here is derived from an EMBL/GenBank/DDBJ whole genome shotgun (WGS) entry which is preliminary data.</text>
</comment>
<dbReference type="Proteomes" id="UP001153954">
    <property type="component" value="Unassembled WGS sequence"/>
</dbReference>
<dbReference type="InterPro" id="IPR036691">
    <property type="entry name" value="Endo/exonu/phosph_ase_sf"/>
</dbReference>
<evidence type="ECO:0000313" key="3">
    <source>
        <dbReference type="EMBL" id="CAH2087826.1"/>
    </source>
</evidence>
<sequence>MPEGDEPPPPVELTRLVSHCEEAKMELLVATDCNAHHPLWGMQSGNDRGKQLVEYLFTTNLNILNVGTEPTFVTKRSRTIIDITLATDGVCNTISNWHVSKEASCSDHRWILFNLEVSTTSPTPRRKPRKTNPALYKTLMESCLKKESVPERIVGVDNIEKQVTRVYDVINTCYHTACPLTIPPSGKPRAQPWWGPELERLRTKVRRHLNRAMNTGADCDWDRYKDWKQKYKKRIRYRSSGGWRKYSTGIECQHQANRVRKVLSNQPRQVLGTLRKPDDTFTSTPEEAERLLMETHFPGCEITQRMEWTDESNTAEDENWQIAHKVVTIDKTRWAINTFHPFKSAGPDEVFPALLQWGGETLYLLLTTLFRACLAHGYVPRKWREVKVIFIPKPGKSDYSNPKSYRPISLTSFVLKTLERLCERELRENYLQKIPLHPNQHAYCQGKCTDSALQAVVSVIESALSEKCFCLGIFLDIEGAFDKTKFTKIKDALHRHGVCTTLITWIGNMLQHRIILMVEGESQRAMVAKGCPQGGVISPLLWNMVVNDLIATLNDNYYYTVGYADDLAILIRGKFVNTICEVTNAALKIVEQWCGDNGLSVNPTKTELVMFTNNRNFGNYKLPKLFNTELQLASEVKYLGVILDSKLNWGAHMDAKINTATISFWQCRRMIGKTWGLAPNIVLWLYTAVIRPMISYGAVVWWPRTDLITASNKLQRFQRLACLAITGGMRTTPTAAMEAMLNLPALHLFIKQEAASAAVRLKTQNLWKTSRSPHAEVLHEVMQKEPSLLAVSDRFPKQFIFDKKYKIQLHEDPHEGINVKDLRIFTDGSKTGSGTGYGIFSEDLNIQIAAPLGAHNTVFQAECMGIIVAATATLSRKVKDHSIRILTDSKSVLQALQSDIITSKLIYNCHQFLTEVCSNNNNVTLQWIKGHSGSRGNDAADELARKGSEMVAIGPEPIVPLPSGWPTSVIRSHTKELHNIYWTQVSGCRQAKEALPHIDRKLSRKLIKLTRPRLRKITHIITGHGPFNKHLFNLGVTDSPLCRACMEAE</sequence>
<accession>A0AAU9TL43</accession>
<protein>
    <recommendedName>
        <fullName evidence="5">Reverse transcriptase</fullName>
    </recommendedName>
</protein>
<feature type="domain" description="Reverse transcriptase" evidence="1">
    <location>
        <begin position="372"/>
        <end position="643"/>
    </location>
</feature>
<feature type="domain" description="RNase H type-1" evidence="2">
    <location>
        <begin position="818"/>
        <end position="949"/>
    </location>
</feature>
<organism evidence="3 4">
    <name type="scientific">Euphydryas editha</name>
    <name type="common">Edith's checkerspot</name>
    <dbReference type="NCBI Taxonomy" id="104508"/>
    <lineage>
        <taxon>Eukaryota</taxon>
        <taxon>Metazoa</taxon>
        <taxon>Ecdysozoa</taxon>
        <taxon>Arthropoda</taxon>
        <taxon>Hexapoda</taxon>
        <taxon>Insecta</taxon>
        <taxon>Pterygota</taxon>
        <taxon>Neoptera</taxon>
        <taxon>Endopterygota</taxon>
        <taxon>Lepidoptera</taxon>
        <taxon>Glossata</taxon>
        <taxon>Ditrysia</taxon>
        <taxon>Papilionoidea</taxon>
        <taxon>Nymphalidae</taxon>
        <taxon>Nymphalinae</taxon>
        <taxon>Euphydryas</taxon>
    </lineage>
</organism>
<dbReference type="PROSITE" id="PS50879">
    <property type="entry name" value="RNASE_H_1"/>
    <property type="match status" value="1"/>
</dbReference>
<dbReference type="EMBL" id="CAKOGL010000007">
    <property type="protein sequence ID" value="CAH2087826.1"/>
    <property type="molecule type" value="Genomic_DNA"/>
</dbReference>
<dbReference type="InterPro" id="IPR036397">
    <property type="entry name" value="RNaseH_sf"/>
</dbReference>
<dbReference type="SUPFAM" id="SSF56672">
    <property type="entry name" value="DNA/RNA polymerases"/>
    <property type="match status" value="1"/>
</dbReference>
<evidence type="ECO:0000313" key="4">
    <source>
        <dbReference type="Proteomes" id="UP001153954"/>
    </source>
</evidence>
<dbReference type="Gene3D" id="3.60.10.10">
    <property type="entry name" value="Endonuclease/exonuclease/phosphatase"/>
    <property type="match status" value="1"/>
</dbReference>
<dbReference type="GO" id="GO:0003676">
    <property type="term" value="F:nucleic acid binding"/>
    <property type="evidence" value="ECO:0007669"/>
    <property type="project" value="InterPro"/>
</dbReference>
<gene>
    <name evidence="3" type="ORF">EEDITHA_LOCUS4045</name>
</gene>